<keyword evidence="6" id="KW-0472">Membrane</keyword>
<evidence type="ECO:0000313" key="9">
    <source>
        <dbReference type="Proteomes" id="UP000234341"/>
    </source>
</evidence>
<accession>A0A2N5CF51</accession>
<evidence type="ECO:0000256" key="3">
    <source>
        <dbReference type="ARBA" id="ARBA00022679"/>
    </source>
</evidence>
<feature type="domain" description="Histidine kinase/HSP90-like ATPase" evidence="7">
    <location>
        <begin position="531"/>
        <end position="589"/>
    </location>
</feature>
<dbReference type="AlphaFoldDB" id="A0A2N5CF51"/>
<evidence type="ECO:0000256" key="6">
    <source>
        <dbReference type="SAM" id="Phobius"/>
    </source>
</evidence>
<keyword evidence="5" id="KW-0902">Two-component regulatory system</keyword>
<feature type="transmembrane region" description="Helical" evidence="6">
    <location>
        <begin position="214"/>
        <end position="233"/>
    </location>
</feature>
<dbReference type="EMBL" id="PJRP01000003">
    <property type="protein sequence ID" value="PLQ00848.1"/>
    <property type="molecule type" value="Genomic_DNA"/>
</dbReference>
<evidence type="ECO:0000259" key="7">
    <source>
        <dbReference type="Pfam" id="PF13581"/>
    </source>
</evidence>
<comment type="caution">
    <text evidence="8">The sequence shown here is derived from an EMBL/GenBank/DDBJ whole genome shotgun (WGS) entry which is preliminary data.</text>
</comment>
<dbReference type="InterPro" id="IPR003594">
    <property type="entry name" value="HATPase_dom"/>
</dbReference>
<evidence type="ECO:0000256" key="1">
    <source>
        <dbReference type="ARBA" id="ARBA00000085"/>
    </source>
</evidence>
<feature type="transmembrane region" description="Helical" evidence="6">
    <location>
        <begin position="278"/>
        <end position="296"/>
    </location>
</feature>
<dbReference type="PANTHER" id="PTHR24421">
    <property type="entry name" value="NITRATE/NITRITE SENSOR PROTEIN NARX-RELATED"/>
    <property type="match status" value="1"/>
</dbReference>
<keyword evidence="4 8" id="KW-0418">Kinase</keyword>
<dbReference type="EC" id="2.7.13.3" evidence="2"/>
<evidence type="ECO:0000313" key="8">
    <source>
        <dbReference type="EMBL" id="PLQ00848.1"/>
    </source>
</evidence>
<dbReference type="PANTHER" id="PTHR24421:SF10">
    <property type="entry name" value="NITRATE_NITRITE SENSOR PROTEIN NARQ"/>
    <property type="match status" value="1"/>
</dbReference>
<keyword evidence="6" id="KW-0812">Transmembrane</keyword>
<dbReference type="CDD" id="cd16917">
    <property type="entry name" value="HATPase_UhpB-NarQ-NarX-like"/>
    <property type="match status" value="1"/>
</dbReference>
<sequence>MALCLTAVITRSLAGAHATGLPQHLTSAQMRITPGGSLESPPVQLAMPPDAGPWQQTSLPLVVPRQITPDTLDNGAVKTVWVRVPVPDAARTGQADDRLYLYASRWQTVGRLAVYVDGQLRWHSRAGPVWNSYNYPLWIPLGPDPHEIVVRMDMAGQVGGALSTMRIDTNGQLLWRYALRSFLQTQFPYLSSGALLAIGIFSLMIWCRRRAESRYLLCFLAAGSYFLHTLQYLVGQDPLPFPEAWFTWLAFNSIAWLILTCYVFIFRYLDVRYRRLEAGLICVVVFLATSTLPLSWFTHAVFLFPLAQLLLVCLNLTASIAALQASWRARSREALLFSIWNAMSTPIAVHDVLLQNYRISIEGIYLLSYLGCVQLLLFMYLMYHRYIGALEQVAQVNASLAMRLAQREAELNESHRQLRDIERRETLAQERQRLLEDMHDGLGSSLMSALRVVEQRSAEIDVAQLLRECIDDLKLTIDSLEPDSADLLLLLATLRYRLGPRLEAAGIRLVWEVEDVPPLQWLDPQGALHVLRIVQEVFTNILKHANATVIRVQTRVADATVRVSIHDNGAPFEPDTTSPARGGRGLTNLHRRAQAIGATIGWQADANGTWFALNLAVARATTDA</sequence>
<proteinExistence type="predicted"/>
<evidence type="ECO:0000256" key="5">
    <source>
        <dbReference type="ARBA" id="ARBA00023012"/>
    </source>
</evidence>
<evidence type="ECO:0000256" key="4">
    <source>
        <dbReference type="ARBA" id="ARBA00022777"/>
    </source>
</evidence>
<dbReference type="GO" id="GO:0004673">
    <property type="term" value="F:protein histidine kinase activity"/>
    <property type="evidence" value="ECO:0007669"/>
    <property type="project" value="UniProtKB-EC"/>
</dbReference>
<dbReference type="InterPro" id="IPR050482">
    <property type="entry name" value="Sensor_HK_TwoCompSys"/>
</dbReference>
<dbReference type="InterPro" id="IPR036890">
    <property type="entry name" value="HATPase_C_sf"/>
</dbReference>
<keyword evidence="3" id="KW-0808">Transferase</keyword>
<keyword evidence="6" id="KW-1133">Transmembrane helix</keyword>
<name>A0A2N5CF51_9BURK</name>
<reference evidence="8 9" key="1">
    <citation type="submission" date="2017-12" db="EMBL/GenBank/DDBJ databases">
        <title>Genome sequence of the active heterotrophic nitrifier-denitrifier, Cupriavidus pauculus UM1.</title>
        <authorList>
            <person name="Putonti C."/>
            <person name="Castignetti D."/>
        </authorList>
    </citation>
    <scope>NUCLEOTIDE SEQUENCE [LARGE SCALE GENOMIC DNA]</scope>
    <source>
        <strain evidence="8 9">UM1</strain>
    </source>
</reference>
<feature type="transmembrane region" description="Helical" evidence="6">
    <location>
        <begin position="245"/>
        <end position="266"/>
    </location>
</feature>
<evidence type="ECO:0000256" key="2">
    <source>
        <dbReference type="ARBA" id="ARBA00012438"/>
    </source>
</evidence>
<dbReference type="Gene3D" id="3.30.565.10">
    <property type="entry name" value="Histidine kinase-like ATPase, C-terminal domain"/>
    <property type="match status" value="1"/>
</dbReference>
<organism evidence="8 9">
    <name type="scientific">Cupriavidus pauculus</name>
    <dbReference type="NCBI Taxonomy" id="82633"/>
    <lineage>
        <taxon>Bacteria</taxon>
        <taxon>Pseudomonadati</taxon>
        <taxon>Pseudomonadota</taxon>
        <taxon>Betaproteobacteria</taxon>
        <taxon>Burkholderiales</taxon>
        <taxon>Burkholderiaceae</taxon>
        <taxon>Cupriavidus</taxon>
    </lineage>
</organism>
<feature type="transmembrane region" description="Helical" evidence="6">
    <location>
        <begin position="187"/>
        <end position="207"/>
    </location>
</feature>
<dbReference type="GO" id="GO:0000160">
    <property type="term" value="P:phosphorelay signal transduction system"/>
    <property type="evidence" value="ECO:0007669"/>
    <property type="project" value="UniProtKB-KW"/>
</dbReference>
<gene>
    <name evidence="8" type="ORF">CYJ10_10490</name>
</gene>
<dbReference type="Proteomes" id="UP000234341">
    <property type="component" value="Unassembled WGS sequence"/>
</dbReference>
<protein>
    <recommendedName>
        <fullName evidence="2">histidine kinase</fullName>
        <ecNumber evidence="2">2.7.13.3</ecNumber>
    </recommendedName>
</protein>
<dbReference type="SUPFAM" id="SSF55874">
    <property type="entry name" value="ATPase domain of HSP90 chaperone/DNA topoisomerase II/histidine kinase"/>
    <property type="match status" value="1"/>
</dbReference>
<feature type="transmembrane region" description="Helical" evidence="6">
    <location>
        <begin position="363"/>
        <end position="383"/>
    </location>
</feature>
<dbReference type="Pfam" id="PF13581">
    <property type="entry name" value="HATPase_c_2"/>
    <property type="match status" value="1"/>
</dbReference>
<feature type="transmembrane region" description="Helical" evidence="6">
    <location>
        <begin position="302"/>
        <end position="323"/>
    </location>
</feature>
<comment type="catalytic activity">
    <reaction evidence="1">
        <text>ATP + protein L-histidine = ADP + protein N-phospho-L-histidine.</text>
        <dbReference type="EC" id="2.7.13.3"/>
    </reaction>
</comment>